<dbReference type="GO" id="GO:0005634">
    <property type="term" value="C:nucleus"/>
    <property type="evidence" value="ECO:0007669"/>
    <property type="project" value="UniProtKB-SubCell"/>
</dbReference>
<evidence type="ECO:0000313" key="14">
    <source>
        <dbReference type="Proteomes" id="UP000694383"/>
    </source>
</evidence>
<protein>
    <recommendedName>
        <fullName evidence="12">C2H2-type domain-containing protein</fullName>
    </recommendedName>
</protein>
<proteinExistence type="predicted"/>
<dbReference type="FunFam" id="3.30.160.60:FF:000322">
    <property type="entry name" value="GDNF-inducible zinc finger protein 1"/>
    <property type="match status" value="1"/>
</dbReference>
<keyword evidence="7" id="KW-0238">DNA-binding</keyword>
<keyword evidence="9" id="KW-0539">Nucleus</keyword>
<evidence type="ECO:0000256" key="8">
    <source>
        <dbReference type="ARBA" id="ARBA00023163"/>
    </source>
</evidence>
<dbReference type="GO" id="GO:0008270">
    <property type="term" value="F:zinc ion binding"/>
    <property type="evidence" value="ECO:0007669"/>
    <property type="project" value="UniProtKB-KW"/>
</dbReference>
<evidence type="ECO:0000256" key="9">
    <source>
        <dbReference type="ARBA" id="ARBA00023242"/>
    </source>
</evidence>
<organism evidence="13 14">
    <name type="scientific">Oryzias sinensis</name>
    <name type="common">Chinese medaka</name>
    <dbReference type="NCBI Taxonomy" id="183150"/>
    <lineage>
        <taxon>Eukaryota</taxon>
        <taxon>Metazoa</taxon>
        <taxon>Chordata</taxon>
        <taxon>Craniata</taxon>
        <taxon>Vertebrata</taxon>
        <taxon>Euteleostomi</taxon>
        <taxon>Actinopterygii</taxon>
        <taxon>Neopterygii</taxon>
        <taxon>Teleostei</taxon>
        <taxon>Neoteleostei</taxon>
        <taxon>Acanthomorphata</taxon>
        <taxon>Ovalentaria</taxon>
        <taxon>Atherinomorphae</taxon>
        <taxon>Beloniformes</taxon>
        <taxon>Adrianichthyidae</taxon>
        <taxon>Oryziinae</taxon>
        <taxon>Oryzias</taxon>
    </lineage>
</organism>
<reference evidence="13" key="2">
    <citation type="submission" date="2025-09" db="UniProtKB">
        <authorList>
            <consortium name="Ensembl"/>
        </authorList>
    </citation>
    <scope>IDENTIFICATION</scope>
</reference>
<dbReference type="Gene3D" id="3.30.160.60">
    <property type="entry name" value="Classic Zinc Finger"/>
    <property type="match status" value="1"/>
</dbReference>
<keyword evidence="6" id="KW-0805">Transcription regulation</keyword>
<dbReference type="AlphaFoldDB" id="A0A8C7XMQ0"/>
<evidence type="ECO:0000256" key="1">
    <source>
        <dbReference type="ARBA" id="ARBA00004123"/>
    </source>
</evidence>
<keyword evidence="3" id="KW-0677">Repeat</keyword>
<dbReference type="InterPro" id="IPR013087">
    <property type="entry name" value="Znf_C2H2_type"/>
</dbReference>
<comment type="subcellular location">
    <subcellularLocation>
        <location evidence="1">Nucleus</location>
    </subcellularLocation>
</comment>
<dbReference type="InterPro" id="IPR036236">
    <property type="entry name" value="Znf_C2H2_sf"/>
</dbReference>
<name>A0A8C7XMQ0_9TELE</name>
<evidence type="ECO:0000256" key="5">
    <source>
        <dbReference type="ARBA" id="ARBA00022833"/>
    </source>
</evidence>
<evidence type="ECO:0000256" key="6">
    <source>
        <dbReference type="ARBA" id="ARBA00023015"/>
    </source>
</evidence>
<keyword evidence="4 10" id="KW-0863">Zinc-finger</keyword>
<evidence type="ECO:0000256" key="4">
    <source>
        <dbReference type="ARBA" id="ARBA00022771"/>
    </source>
</evidence>
<evidence type="ECO:0000256" key="10">
    <source>
        <dbReference type="PROSITE-ProRule" id="PRU00042"/>
    </source>
</evidence>
<evidence type="ECO:0000259" key="12">
    <source>
        <dbReference type="PROSITE" id="PS50157"/>
    </source>
</evidence>
<feature type="region of interest" description="Disordered" evidence="11">
    <location>
        <begin position="1"/>
        <end position="46"/>
    </location>
</feature>
<keyword evidence="5" id="KW-0862">Zinc</keyword>
<dbReference type="GO" id="GO:0003677">
    <property type="term" value="F:DNA binding"/>
    <property type="evidence" value="ECO:0007669"/>
    <property type="project" value="UniProtKB-KW"/>
</dbReference>
<feature type="domain" description="C2H2-type" evidence="12">
    <location>
        <begin position="46"/>
        <end position="66"/>
    </location>
</feature>
<reference evidence="13" key="1">
    <citation type="submission" date="2025-08" db="UniProtKB">
        <authorList>
            <consortium name="Ensembl"/>
        </authorList>
    </citation>
    <scope>IDENTIFICATION</scope>
</reference>
<dbReference type="Proteomes" id="UP000694383">
    <property type="component" value="Unplaced"/>
</dbReference>
<dbReference type="PROSITE" id="PS50157">
    <property type="entry name" value="ZINC_FINGER_C2H2_2"/>
    <property type="match status" value="1"/>
</dbReference>
<evidence type="ECO:0000256" key="11">
    <source>
        <dbReference type="SAM" id="MobiDB-lite"/>
    </source>
</evidence>
<evidence type="ECO:0000256" key="3">
    <source>
        <dbReference type="ARBA" id="ARBA00022737"/>
    </source>
</evidence>
<evidence type="ECO:0000313" key="13">
    <source>
        <dbReference type="Ensembl" id="ENSOSIP00000015774.1"/>
    </source>
</evidence>
<keyword evidence="8" id="KW-0804">Transcription</keyword>
<evidence type="ECO:0000256" key="2">
    <source>
        <dbReference type="ARBA" id="ARBA00022723"/>
    </source>
</evidence>
<dbReference type="SUPFAM" id="SSF57667">
    <property type="entry name" value="beta-beta-alpha zinc fingers"/>
    <property type="match status" value="1"/>
</dbReference>
<evidence type="ECO:0000256" key="7">
    <source>
        <dbReference type="ARBA" id="ARBA00023125"/>
    </source>
</evidence>
<accession>A0A8C7XMQ0</accession>
<keyword evidence="2" id="KW-0479">Metal-binding</keyword>
<dbReference type="Ensembl" id="ENSOSIT00000016677.1">
    <property type="protein sequence ID" value="ENSOSIP00000015774.1"/>
    <property type="gene ID" value="ENSOSIG00000008766.1"/>
</dbReference>
<sequence length="103" mass="11838">MPLTHPSQPNAKPRRPRKPREKRDPNSIVRRRRSPAPPGDGSERPYGCQICGKRFRRAETLRRHNRCSNINVVRFIRSPVPPTPVYRSLTVLSSSPDSLFTPK</sequence>
<keyword evidence="14" id="KW-1185">Reference proteome</keyword>
<feature type="compositionally biased region" description="Polar residues" evidence="11">
    <location>
        <begin position="1"/>
        <end position="10"/>
    </location>
</feature>
<dbReference type="GeneTree" id="ENSGT00940000177770"/>